<dbReference type="AlphaFoldDB" id="A0A852XBI5"/>
<dbReference type="GO" id="GO:0046872">
    <property type="term" value="F:metal ion binding"/>
    <property type="evidence" value="ECO:0007669"/>
    <property type="project" value="InterPro"/>
</dbReference>
<protein>
    <submittedName>
        <fullName evidence="2">Uncharacterized protein (TIGR03084 family)</fullName>
    </submittedName>
</protein>
<feature type="domain" description="Mycothiol-dependent maleylpyruvate isomerase metal-binding" evidence="1">
    <location>
        <begin position="8"/>
        <end position="144"/>
    </location>
</feature>
<sequence>MPSTVAALTAESADLDALVRDLPEPEWARPTPAAGWSIAHQIAHLAWTDEVALVAATDPDGFAAQIEAALADPEHHVDRMAEEGVSAGPAALLARWREARSALAAALDGAPADTRIPWFGPPMSPRSMATARLMETWAHGQDVADALGVERTPTDRLRDVAHLGVRTRDYAYGLHGRTPPTAPFAVELDSPGGGTWTWHDDTDEVAGTVRGSALDFCLVVTQRRPVQETGLRATGEAAAWLTFAQAFAGAPKGAR</sequence>
<dbReference type="NCBIfam" id="TIGR03084">
    <property type="entry name" value="TIGR03084 family metal-binding protein"/>
    <property type="match status" value="1"/>
</dbReference>
<reference evidence="2 3" key="1">
    <citation type="submission" date="2020-07" db="EMBL/GenBank/DDBJ databases">
        <title>Sequencing the genomes of 1000 actinobacteria strains.</title>
        <authorList>
            <person name="Klenk H.-P."/>
        </authorList>
    </citation>
    <scope>NUCLEOTIDE SEQUENCE [LARGE SCALE GENOMIC DNA]</scope>
    <source>
        <strain evidence="2 3">DSM 24723</strain>
    </source>
</reference>
<dbReference type="SUPFAM" id="SSF109854">
    <property type="entry name" value="DinB/YfiT-like putative metalloenzymes"/>
    <property type="match status" value="1"/>
</dbReference>
<evidence type="ECO:0000259" key="1">
    <source>
        <dbReference type="Pfam" id="PF11716"/>
    </source>
</evidence>
<name>A0A852XBI5_9MICO</name>
<accession>A0A852XBI5</accession>
<dbReference type="EMBL" id="JACBZX010000001">
    <property type="protein sequence ID" value="NYG37774.1"/>
    <property type="molecule type" value="Genomic_DNA"/>
</dbReference>
<organism evidence="2 3">
    <name type="scientific">Janibacter alkaliphilus</name>
    <dbReference type="NCBI Taxonomy" id="1069963"/>
    <lineage>
        <taxon>Bacteria</taxon>
        <taxon>Bacillati</taxon>
        <taxon>Actinomycetota</taxon>
        <taxon>Actinomycetes</taxon>
        <taxon>Micrococcales</taxon>
        <taxon>Intrasporangiaceae</taxon>
        <taxon>Janibacter</taxon>
    </lineage>
</organism>
<dbReference type="Proteomes" id="UP000592181">
    <property type="component" value="Unassembled WGS sequence"/>
</dbReference>
<evidence type="ECO:0000313" key="3">
    <source>
        <dbReference type="Proteomes" id="UP000592181"/>
    </source>
</evidence>
<dbReference type="InterPro" id="IPR034660">
    <property type="entry name" value="DinB/YfiT-like"/>
</dbReference>
<dbReference type="Gene3D" id="1.20.120.450">
    <property type="entry name" value="dinb family like domain"/>
    <property type="match status" value="1"/>
</dbReference>
<dbReference type="InterPro" id="IPR017518">
    <property type="entry name" value="CHP03084"/>
</dbReference>
<comment type="caution">
    <text evidence="2">The sequence shown here is derived from an EMBL/GenBank/DDBJ whole genome shotgun (WGS) entry which is preliminary data.</text>
</comment>
<gene>
    <name evidence="2" type="ORF">BJY28_002243</name>
</gene>
<dbReference type="InterPro" id="IPR017517">
    <property type="entry name" value="Maleyloyr_isom"/>
</dbReference>
<proteinExistence type="predicted"/>
<dbReference type="RefSeq" id="WP_179463090.1">
    <property type="nucleotide sequence ID" value="NZ_JACBZX010000001.1"/>
</dbReference>
<dbReference type="NCBIfam" id="TIGR03083">
    <property type="entry name" value="maleylpyruvate isomerase family mycothiol-dependent enzyme"/>
    <property type="match status" value="1"/>
</dbReference>
<dbReference type="Pfam" id="PF11716">
    <property type="entry name" value="MDMPI_N"/>
    <property type="match status" value="1"/>
</dbReference>
<keyword evidence="3" id="KW-1185">Reference proteome</keyword>
<dbReference type="InterPro" id="IPR024344">
    <property type="entry name" value="MDMPI_metal-binding"/>
</dbReference>
<evidence type="ECO:0000313" key="2">
    <source>
        <dbReference type="EMBL" id="NYG37774.1"/>
    </source>
</evidence>